<gene>
    <name evidence="2" type="ORF">QM524_20245</name>
</gene>
<keyword evidence="1" id="KW-1133">Transmembrane helix</keyword>
<keyword evidence="1" id="KW-0812">Transmembrane</keyword>
<evidence type="ECO:0000313" key="3">
    <source>
        <dbReference type="Proteomes" id="UP001236507"/>
    </source>
</evidence>
<protein>
    <recommendedName>
        <fullName evidence="4">Tetratricopeptide repeat protein</fullName>
    </recommendedName>
</protein>
<proteinExistence type="predicted"/>
<evidence type="ECO:0000313" key="2">
    <source>
        <dbReference type="EMBL" id="MDI9861562.1"/>
    </source>
</evidence>
<organism evidence="2 3">
    <name type="scientific">Flectobacillus roseus</name>
    <dbReference type="NCBI Taxonomy" id="502259"/>
    <lineage>
        <taxon>Bacteria</taxon>
        <taxon>Pseudomonadati</taxon>
        <taxon>Bacteroidota</taxon>
        <taxon>Cytophagia</taxon>
        <taxon>Cytophagales</taxon>
        <taxon>Flectobacillaceae</taxon>
        <taxon>Flectobacillus</taxon>
    </lineage>
</organism>
<dbReference type="EMBL" id="JASHIF010000020">
    <property type="protein sequence ID" value="MDI9861562.1"/>
    <property type="molecule type" value="Genomic_DNA"/>
</dbReference>
<dbReference type="Proteomes" id="UP001236507">
    <property type="component" value="Unassembled WGS sequence"/>
</dbReference>
<sequence length="261" mass="29840">MFRQRQYDEAMLGYEQAFFELSEWPDSSLSAKQVQDMKNAFLLKKLYCQKAAQKFTMALQTSQRFDLSNLDDKEQIPLRYETVVCSFLAGLYDDCFNNIQQFKYFVKDSTQHTPTLLWEILSLTQLARYDEAKVLIPAYNQAFHTQINAEELFAFAQKPKFRSVKKAEALATFVPGAGMIYAGNTTQGIVSLVLQLGTLGYGAYSIVNGYYFTGIFTGLGLFQAFYFGGVRRSAYLAEQKNIALKNQYYQQVKKGLLVNRN</sequence>
<feature type="transmembrane region" description="Helical" evidence="1">
    <location>
        <begin position="210"/>
        <end position="230"/>
    </location>
</feature>
<evidence type="ECO:0000256" key="1">
    <source>
        <dbReference type="SAM" id="Phobius"/>
    </source>
</evidence>
<reference evidence="2 3" key="1">
    <citation type="submission" date="2023-05" db="EMBL/GenBank/DDBJ databases">
        <title>Novel species of genus Flectobacillus isolated from stream in China.</title>
        <authorList>
            <person name="Lu H."/>
        </authorList>
    </citation>
    <scope>NUCLEOTIDE SEQUENCE [LARGE SCALE GENOMIC DNA]</scope>
    <source>
        <strain evidence="2 3">KCTC 42575</strain>
    </source>
</reference>
<dbReference type="RefSeq" id="WP_283345947.1">
    <property type="nucleotide sequence ID" value="NZ_JASHIF010000020.1"/>
</dbReference>
<accession>A0ABT6YDA6</accession>
<keyword evidence="1" id="KW-0472">Membrane</keyword>
<keyword evidence="3" id="KW-1185">Reference proteome</keyword>
<name>A0ABT6YDA6_9BACT</name>
<feature type="transmembrane region" description="Helical" evidence="1">
    <location>
        <begin position="169"/>
        <end position="190"/>
    </location>
</feature>
<comment type="caution">
    <text evidence="2">The sequence shown here is derived from an EMBL/GenBank/DDBJ whole genome shotgun (WGS) entry which is preliminary data.</text>
</comment>
<evidence type="ECO:0008006" key="4">
    <source>
        <dbReference type="Google" id="ProtNLM"/>
    </source>
</evidence>